<protein>
    <submittedName>
        <fullName evidence="2">Uncharacterized protein</fullName>
    </submittedName>
</protein>
<dbReference type="Proteomes" id="UP001500432">
    <property type="component" value="Unassembled WGS sequence"/>
</dbReference>
<reference evidence="2 3" key="1">
    <citation type="journal article" date="2019" name="Int. J. Syst. Evol. Microbiol.">
        <title>The Global Catalogue of Microorganisms (GCM) 10K type strain sequencing project: providing services to taxonomists for standard genome sequencing and annotation.</title>
        <authorList>
            <consortium name="The Broad Institute Genomics Platform"/>
            <consortium name="The Broad Institute Genome Sequencing Center for Infectious Disease"/>
            <person name="Wu L."/>
            <person name="Ma J."/>
        </authorList>
    </citation>
    <scope>NUCLEOTIDE SEQUENCE [LARGE SCALE GENOMIC DNA]</scope>
    <source>
        <strain evidence="2 3">JCM 16034</strain>
    </source>
</reference>
<gene>
    <name evidence="2" type="ORF">GCM10009849_32210</name>
</gene>
<evidence type="ECO:0000256" key="1">
    <source>
        <dbReference type="SAM" id="Phobius"/>
    </source>
</evidence>
<feature type="transmembrane region" description="Helical" evidence="1">
    <location>
        <begin position="84"/>
        <end position="104"/>
    </location>
</feature>
<feature type="transmembrane region" description="Helical" evidence="1">
    <location>
        <begin position="28"/>
        <end position="45"/>
    </location>
</feature>
<feature type="transmembrane region" description="Helical" evidence="1">
    <location>
        <begin position="124"/>
        <end position="146"/>
    </location>
</feature>
<keyword evidence="3" id="KW-1185">Reference proteome</keyword>
<sequence length="150" mass="15896">MRKAHETPLEGIDRLLENVEKGRFERSLSALTAAGALVTAAEIYFEHDKASFGNPWMWAPVALGPVGAAAGVAGFFSRRMAKTALPLASAAIVANGLQGTYLHVRGIAQKPGGFSNLRYNLEMGPPLLAPLLVTLVGGMGLLASVLRREK</sequence>
<keyword evidence="1" id="KW-0472">Membrane</keyword>
<evidence type="ECO:0000313" key="3">
    <source>
        <dbReference type="Proteomes" id="UP001500432"/>
    </source>
</evidence>
<keyword evidence="1" id="KW-0812">Transmembrane</keyword>
<dbReference type="RefSeq" id="WP_344300820.1">
    <property type="nucleotide sequence ID" value="NZ_BAAAQW010000011.1"/>
</dbReference>
<dbReference type="EMBL" id="BAAAQW010000011">
    <property type="protein sequence ID" value="GAA2202707.1"/>
    <property type="molecule type" value="Genomic_DNA"/>
</dbReference>
<evidence type="ECO:0000313" key="2">
    <source>
        <dbReference type="EMBL" id="GAA2202707.1"/>
    </source>
</evidence>
<name>A0ABN3C1B9_9MICC</name>
<keyword evidence="1" id="KW-1133">Transmembrane helix</keyword>
<proteinExistence type="predicted"/>
<feature type="transmembrane region" description="Helical" evidence="1">
    <location>
        <begin position="57"/>
        <end position="77"/>
    </location>
</feature>
<organism evidence="2 3">
    <name type="scientific">Sinomonas flava</name>
    <dbReference type="NCBI Taxonomy" id="496857"/>
    <lineage>
        <taxon>Bacteria</taxon>
        <taxon>Bacillati</taxon>
        <taxon>Actinomycetota</taxon>
        <taxon>Actinomycetes</taxon>
        <taxon>Micrococcales</taxon>
        <taxon>Micrococcaceae</taxon>
        <taxon>Sinomonas</taxon>
    </lineage>
</organism>
<accession>A0ABN3C1B9</accession>
<comment type="caution">
    <text evidence="2">The sequence shown here is derived from an EMBL/GenBank/DDBJ whole genome shotgun (WGS) entry which is preliminary data.</text>
</comment>